<organism evidence="1">
    <name type="scientific">viral metagenome</name>
    <dbReference type="NCBI Taxonomy" id="1070528"/>
    <lineage>
        <taxon>unclassified sequences</taxon>
        <taxon>metagenomes</taxon>
        <taxon>organismal metagenomes</taxon>
    </lineage>
</organism>
<evidence type="ECO:0000313" key="2">
    <source>
        <dbReference type="EMBL" id="QJA82549.1"/>
    </source>
</evidence>
<dbReference type="EMBL" id="MT141427">
    <property type="protein sequence ID" value="QJA60993.1"/>
    <property type="molecule type" value="Genomic_DNA"/>
</dbReference>
<name>A0A6M3IU11_9ZZZZ</name>
<gene>
    <name evidence="2" type="ORF">MM415A00400_0022</name>
    <name evidence="1" type="ORF">MM415B01011_0028</name>
</gene>
<proteinExistence type="predicted"/>
<sequence>MPYSSCALVAQMIPNLLNGASSFDGLEANVLPGSAQLVRFMSAGCALIEAKLMSRGYSVPVPATAAVYDFVADVEATYAAFRAEAVRVSSRTGTGERTRAEILRNQFDKMLQDLVSMDLTYMGVPLADRWYVGGVSQAEKDTVESDTDRVGYRFGRGKFDGSQATSSS</sequence>
<accession>A0A6M3IU11</accession>
<protein>
    <submittedName>
        <fullName evidence="1">Uncharacterized protein</fullName>
    </submittedName>
</protein>
<reference evidence="1" key="1">
    <citation type="submission" date="2020-03" db="EMBL/GenBank/DDBJ databases">
        <title>The deep terrestrial virosphere.</title>
        <authorList>
            <person name="Holmfeldt K."/>
            <person name="Nilsson E."/>
            <person name="Simone D."/>
            <person name="Lopez-Fernandez M."/>
            <person name="Wu X."/>
            <person name="de Brujin I."/>
            <person name="Lundin D."/>
            <person name="Andersson A."/>
            <person name="Bertilsson S."/>
            <person name="Dopson M."/>
        </authorList>
    </citation>
    <scope>NUCLEOTIDE SEQUENCE</scope>
    <source>
        <strain evidence="2">MM415A00400</strain>
        <strain evidence="1">MM415B01011</strain>
    </source>
</reference>
<dbReference type="AlphaFoldDB" id="A0A6M3IU11"/>
<dbReference type="EMBL" id="MT142490">
    <property type="protein sequence ID" value="QJA82549.1"/>
    <property type="molecule type" value="Genomic_DNA"/>
</dbReference>
<evidence type="ECO:0000313" key="1">
    <source>
        <dbReference type="EMBL" id="QJA60993.1"/>
    </source>
</evidence>